<dbReference type="Gene3D" id="3.30.2310.20">
    <property type="entry name" value="RelE-like"/>
    <property type="match status" value="1"/>
</dbReference>
<dbReference type="KEGG" id="emar:D1013_09140"/>
<dbReference type="Pfam" id="PF05016">
    <property type="entry name" value="ParE_toxin"/>
    <property type="match status" value="1"/>
</dbReference>
<dbReference type="InterPro" id="IPR028344">
    <property type="entry name" value="ParE1/4"/>
</dbReference>
<dbReference type="AlphaFoldDB" id="A0A3G2L5J9"/>
<reference evidence="3 4" key="1">
    <citation type="submission" date="2018-08" db="EMBL/GenBank/DDBJ databases">
        <title>The reduced genetic potential of extracellular carbohydrate catabolism in Euzebyella marina RN62, a Flavobacteriia bacterium isolated from the hadal water.</title>
        <authorList>
            <person name="Xue C."/>
        </authorList>
    </citation>
    <scope>NUCLEOTIDE SEQUENCE [LARGE SCALE GENOMIC DNA]</scope>
    <source>
        <strain evidence="3 4">RN62</strain>
    </source>
</reference>
<dbReference type="OrthoDB" id="7173315at2"/>
<organism evidence="3 4">
    <name type="scientific">Euzebyella marina</name>
    <dbReference type="NCBI Taxonomy" id="1761453"/>
    <lineage>
        <taxon>Bacteria</taxon>
        <taxon>Pseudomonadati</taxon>
        <taxon>Bacteroidota</taxon>
        <taxon>Flavobacteriia</taxon>
        <taxon>Flavobacteriales</taxon>
        <taxon>Flavobacteriaceae</taxon>
        <taxon>Euzebyella</taxon>
    </lineage>
</organism>
<accession>A0A3G2L5J9</accession>
<proteinExistence type="inferred from homology"/>
<dbReference type="Proteomes" id="UP000276309">
    <property type="component" value="Chromosome"/>
</dbReference>
<evidence type="ECO:0000313" key="4">
    <source>
        <dbReference type="Proteomes" id="UP000276309"/>
    </source>
</evidence>
<protein>
    <recommendedName>
        <fullName evidence="2">Toxin</fullName>
    </recommendedName>
</protein>
<comment type="similarity">
    <text evidence="2">Belongs to the RelE toxin family.</text>
</comment>
<evidence type="ECO:0000256" key="1">
    <source>
        <dbReference type="ARBA" id="ARBA00022649"/>
    </source>
</evidence>
<gene>
    <name evidence="3" type="ORF">D1013_09140</name>
</gene>
<keyword evidence="1" id="KW-1277">Toxin-antitoxin system</keyword>
<dbReference type="EMBL" id="CP032050">
    <property type="protein sequence ID" value="AYN67513.1"/>
    <property type="molecule type" value="Genomic_DNA"/>
</dbReference>
<dbReference type="InterPro" id="IPR035093">
    <property type="entry name" value="RelE/ParE_toxin_dom_sf"/>
</dbReference>
<keyword evidence="4" id="KW-1185">Reference proteome</keyword>
<dbReference type="PIRSF" id="PIRSF029218">
    <property type="entry name" value="ParE"/>
    <property type="match status" value="1"/>
</dbReference>
<dbReference type="RefSeq" id="WP_121848529.1">
    <property type="nucleotide sequence ID" value="NZ_CP032050.1"/>
</dbReference>
<dbReference type="InterPro" id="IPR007712">
    <property type="entry name" value="RelE/ParE_toxin"/>
</dbReference>
<evidence type="ECO:0000256" key="2">
    <source>
        <dbReference type="PIRNR" id="PIRNR029218"/>
    </source>
</evidence>
<evidence type="ECO:0000313" key="3">
    <source>
        <dbReference type="EMBL" id="AYN67513.1"/>
    </source>
</evidence>
<name>A0A3G2L5J9_9FLAO</name>
<sequence length="98" mass="11364">MKVGYVLSQEADSDIENIFEYGEYRFGTARAIEYLIGLKDHFLAIGNNPDIGKSRNEIKEGLFSFPYISHVIFYRKFKGYVRIVRVLYGGRDLVKFLS</sequence>